<evidence type="ECO:0000256" key="2">
    <source>
        <dbReference type="ARBA" id="ARBA00022448"/>
    </source>
</evidence>
<feature type="transmembrane region" description="Helical" evidence="7">
    <location>
        <begin position="216"/>
        <end position="239"/>
    </location>
</feature>
<feature type="transmembrane region" description="Helical" evidence="7">
    <location>
        <begin position="42"/>
        <end position="64"/>
    </location>
</feature>
<evidence type="ECO:0000256" key="1">
    <source>
        <dbReference type="ARBA" id="ARBA00004651"/>
    </source>
</evidence>
<keyword evidence="10" id="KW-1185">Reference proteome</keyword>
<feature type="transmembrane region" description="Helical" evidence="7">
    <location>
        <begin position="12"/>
        <end position="36"/>
    </location>
</feature>
<dbReference type="PROSITE" id="PS50850">
    <property type="entry name" value="MFS"/>
    <property type="match status" value="1"/>
</dbReference>
<evidence type="ECO:0000256" key="6">
    <source>
        <dbReference type="ARBA" id="ARBA00023136"/>
    </source>
</evidence>
<dbReference type="Pfam" id="PF07690">
    <property type="entry name" value="MFS_1"/>
    <property type="match status" value="1"/>
</dbReference>
<reference evidence="9" key="1">
    <citation type="submission" date="2016-02" db="EMBL/GenBank/DDBJ databases">
        <title>Genome sequence of Bacillus trypoxylicola KCTC 13244(T).</title>
        <authorList>
            <person name="Jeong H."/>
            <person name="Park S.-H."/>
            <person name="Choi S.-K."/>
        </authorList>
    </citation>
    <scope>NUCLEOTIDE SEQUENCE [LARGE SCALE GENOMIC DNA]</scope>
    <source>
        <strain evidence="9">KCTC 13244</strain>
    </source>
</reference>
<comment type="caution">
    <text evidence="9">The sequence shown here is derived from an EMBL/GenBank/DDBJ whole genome shotgun (WGS) entry which is preliminary data.</text>
</comment>
<dbReference type="InterPro" id="IPR020846">
    <property type="entry name" value="MFS_dom"/>
</dbReference>
<dbReference type="OrthoDB" id="7055052at2"/>
<keyword evidence="4 7" id="KW-0812">Transmembrane</keyword>
<feature type="transmembrane region" description="Helical" evidence="7">
    <location>
        <begin position="278"/>
        <end position="300"/>
    </location>
</feature>
<dbReference type="InterPro" id="IPR011701">
    <property type="entry name" value="MFS"/>
</dbReference>
<feature type="transmembrane region" description="Helical" evidence="7">
    <location>
        <begin position="374"/>
        <end position="398"/>
    </location>
</feature>
<keyword evidence="6 7" id="KW-0472">Membrane</keyword>
<evidence type="ECO:0000256" key="4">
    <source>
        <dbReference type="ARBA" id="ARBA00022692"/>
    </source>
</evidence>
<dbReference type="STRING" id="519424.AZF04_10245"/>
<feature type="domain" description="Major facilitator superfamily (MFS) profile" evidence="8">
    <location>
        <begin position="1"/>
        <end position="399"/>
    </location>
</feature>
<comment type="subcellular location">
    <subcellularLocation>
        <location evidence="1">Cell membrane</location>
        <topology evidence="1">Multi-pass membrane protein</topology>
    </subcellularLocation>
</comment>
<dbReference type="PANTHER" id="PTHR23513:SF11">
    <property type="entry name" value="STAPHYLOFERRIN A TRANSPORTER"/>
    <property type="match status" value="1"/>
</dbReference>
<proteinExistence type="predicted"/>
<protein>
    <recommendedName>
        <fullName evidence="8">Major facilitator superfamily (MFS) profile domain-containing protein</fullName>
    </recommendedName>
</protein>
<dbReference type="Gene3D" id="1.20.1250.20">
    <property type="entry name" value="MFS general substrate transporter like domains"/>
    <property type="match status" value="1"/>
</dbReference>
<dbReference type="InterPro" id="IPR036259">
    <property type="entry name" value="MFS_trans_sf"/>
</dbReference>
<name>A0A162D694_9BACI</name>
<dbReference type="PANTHER" id="PTHR23513">
    <property type="entry name" value="INTEGRAL MEMBRANE EFFLUX PROTEIN-RELATED"/>
    <property type="match status" value="1"/>
</dbReference>
<feature type="transmembrane region" description="Helical" evidence="7">
    <location>
        <begin position="157"/>
        <end position="181"/>
    </location>
</feature>
<keyword evidence="2" id="KW-0813">Transport</keyword>
<keyword evidence="5 7" id="KW-1133">Transmembrane helix</keyword>
<evidence type="ECO:0000256" key="7">
    <source>
        <dbReference type="SAM" id="Phobius"/>
    </source>
</evidence>
<dbReference type="AlphaFoldDB" id="A0A162D694"/>
<evidence type="ECO:0000313" key="10">
    <source>
        <dbReference type="Proteomes" id="UP000075806"/>
    </source>
</evidence>
<feature type="transmembrane region" description="Helical" evidence="7">
    <location>
        <begin position="85"/>
        <end position="108"/>
    </location>
</feature>
<evidence type="ECO:0000259" key="8">
    <source>
        <dbReference type="PROSITE" id="PS50850"/>
    </source>
</evidence>
<feature type="transmembrane region" description="Helical" evidence="7">
    <location>
        <begin position="306"/>
        <end position="325"/>
    </location>
</feature>
<gene>
    <name evidence="9" type="ORF">AZF04_10245</name>
</gene>
<dbReference type="Proteomes" id="UP000075806">
    <property type="component" value="Unassembled WGS sequence"/>
</dbReference>
<dbReference type="GO" id="GO:0005886">
    <property type="term" value="C:plasma membrane"/>
    <property type="evidence" value="ECO:0007669"/>
    <property type="project" value="UniProtKB-SubCell"/>
</dbReference>
<keyword evidence="3" id="KW-1003">Cell membrane</keyword>
<feature type="transmembrane region" description="Helical" evidence="7">
    <location>
        <begin position="251"/>
        <end position="271"/>
    </location>
</feature>
<dbReference type="SUPFAM" id="SSF103473">
    <property type="entry name" value="MFS general substrate transporter"/>
    <property type="match status" value="1"/>
</dbReference>
<evidence type="ECO:0000256" key="5">
    <source>
        <dbReference type="ARBA" id="ARBA00022989"/>
    </source>
</evidence>
<dbReference type="EMBL" id="LTAO01000034">
    <property type="protein sequence ID" value="KYG28269.1"/>
    <property type="molecule type" value="Genomic_DNA"/>
</dbReference>
<dbReference type="GO" id="GO:0022857">
    <property type="term" value="F:transmembrane transporter activity"/>
    <property type="evidence" value="ECO:0007669"/>
    <property type="project" value="InterPro"/>
</dbReference>
<evidence type="ECO:0000313" key="9">
    <source>
        <dbReference type="EMBL" id="KYG28269.1"/>
    </source>
</evidence>
<organism evidence="9 10">
    <name type="scientific">Alkalihalobacillus trypoxylicola</name>
    <dbReference type="NCBI Taxonomy" id="519424"/>
    <lineage>
        <taxon>Bacteria</taxon>
        <taxon>Bacillati</taxon>
        <taxon>Bacillota</taxon>
        <taxon>Bacilli</taxon>
        <taxon>Bacillales</taxon>
        <taxon>Bacillaceae</taxon>
        <taxon>Alkalihalobacillus</taxon>
    </lineage>
</organism>
<evidence type="ECO:0000256" key="3">
    <source>
        <dbReference type="ARBA" id="ARBA00022475"/>
    </source>
</evidence>
<accession>A0A162D694</accession>
<feature type="transmembrane region" description="Helical" evidence="7">
    <location>
        <begin position="346"/>
        <end position="368"/>
    </location>
</feature>
<sequence length="417" mass="45397">MFSILRNTSFRMAWLSYTTSSAATSITPIILTLFLLDSYGGIGALGLVLGTRTLGFVGGAILGFGMIDDLPRRRTMIIASLVRGIAIITAIIIFDHSILAICITVFFAGMGEGIFRGAYQSLIAEVIEESQLQQANALSTFSNRFLLVVSPAMATIVYAWIGGSLSLLVIGLLWLFSMVLANTLPKREAKVSIKSKTRVPFKSFGEVFVEVSRHRWFIGGLTGLVVWLTLGYAIQQLTLPVITRDVFGNDTFIGFALGSYSLGALIAALWLAKSKPRLPGLIAFIGLSMYGLVPLALVVLDVSHHLGALFVLLAFFLGGLGIEAFNIPWFSAIQREMPQDKMGRIFSLDFTISYGIAPLGLVFLPYFITTFGQNNVLLICGLLTIASALIILLVPGALRLSDPRYQKGDKRLNNIER</sequence>
<dbReference type="CDD" id="cd06173">
    <property type="entry name" value="MFS_MefA_like"/>
    <property type="match status" value="1"/>
</dbReference>
<dbReference type="RefSeq" id="WP_061949691.1">
    <property type="nucleotide sequence ID" value="NZ_LTAO01000034.1"/>
</dbReference>